<evidence type="ECO:0000256" key="1">
    <source>
        <dbReference type="ARBA" id="ARBA00001966"/>
    </source>
</evidence>
<dbReference type="PANTHER" id="PTHR32329">
    <property type="entry name" value="BIFUNCTIONAL PROTEIN [INCLUDES 2-HYDROXYACYL-COA DEHYDRATASE (N-TER) AND ITS ACTIVATOR DOMAIN (C_TERM)-RELATED"/>
    <property type="match status" value="1"/>
</dbReference>
<dbReference type="NCBIfam" id="TIGR00241">
    <property type="entry name" value="CoA_E_activ"/>
    <property type="match status" value="1"/>
</dbReference>
<keyword evidence="3" id="KW-0408">Iron</keyword>
<protein>
    <submittedName>
        <fullName evidence="6">Benzoyl-coa reductase subunit badg</fullName>
        <ecNumber evidence="6">1.3.7.8</ecNumber>
    </submittedName>
</protein>
<evidence type="ECO:0000259" key="5">
    <source>
        <dbReference type="Pfam" id="PF01869"/>
    </source>
</evidence>
<name>A0A0W8FQV1_9ZZZZ</name>
<dbReference type="CDD" id="cd24036">
    <property type="entry name" value="ASKHA_NBD_BcrAD_BadFG_HgdC_HadI"/>
    <property type="match status" value="1"/>
</dbReference>
<keyword evidence="2" id="KW-0479">Metal-binding</keyword>
<dbReference type="PANTHER" id="PTHR32329:SF2">
    <property type="entry name" value="BIFUNCTIONAL PROTEIN [INCLUDES 2-HYDROXYACYL-COA DEHYDRATASE (N-TER) AND ITS ACTIVATOR DOMAIN (C_TERM)"/>
    <property type="match status" value="1"/>
</dbReference>
<proteinExistence type="predicted"/>
<keyword evidence="6" id="KW-0560">Oxidoreductase</keyword>
<dbReference type="GO" id="GO:0018522">
    <property type="term" value="F:benzoyl-CoA reductase activity"/>
    <property type="evidence" value="ECO:0007669"/>
    <property type="project" value="UniProtKB-EC"/>
</dbReference>
<dbReference type="EMBL" id="LNQE01000914">
    <property type="protein sequence ID" value="KUG23280.1"/>
    <property type="molecule type" value="Genomic_DNA"/>
</dbReference>
<evidence type="ECO:0000256" key="3">
    <source>
        <dbReference type="ARBA" id="ARBA00023004"/>
    </source>
</evidence>
<dbReference type="SUPFAM" id="SSF53067">
    <property type="entry name" value="Actin-like ATPase domain"/>
    <property type="match status" value="1"/>
</dbReference>
<comment type="cofactor">
    <cofactor evidence="1">
        <name>[4Fe-4S] cluster</name>
        <dbReference type="ChEBI" id="CHEBI:49883"/>
    </cofactor>
</comment>
<dbReference type="AlphaFoldDB" id="A0A0W8FQV1"/>
<dbReference type="GO" id="GO:0046872">
    <property type="term" value="F:metal ion binding"/>
    <property type="evidence" value="ECO:0007669"/>
    <property type="project" value="UniProtKB-KW"/>
</dbReference>
<organism evidence="6">
    <name type="scientific">hydrocarbon metagenome</name>
    <dbReference type="NCBI Taxonomy" id="938273"/>
    <lineage>
        <taxon>unclassified sequences</taxon>
        <taxon>metagenomes</taxon>
        <taxon>ecological metagenomes</taxon>
    </lineage>
</organism>
<dbReference type="GO" id="GO:0051536">
    <property type="term" value="F:iron-sulfur cluster binding"/>
    <property type="evidence" value="ECO:0007669"/>
    <property type="project" value="UniProtKB-KW"/>
</dbReference>
<feature type="domain" description="ATPase BadF/BadG/BcrA/BcrD type" evidence="5">
    <location>
        <begin position="5"/>
        <end position="252"/>
    </location>
</feature>
<dbReference type="Pfam" id="PF01869">
    <property type="entry name" value="BcrAD_BadFG"/>
    <property type="match status" value="1"/>
</dbReference>
<evidence type="ECO:0000256" key="4">
    <source>
        <dbReference type="ARBA" id="ARBA00023014"/>
    </source>
</evidence>
<accession>A0A0W8FQV1</accession>
<keyword evidence="4" id="KW-0411">Iron-sulfur</keyword>
<dbReference type="InterPro" id="IPR043129">
    <property type="entry name" value="ATPase_NBD"/>
</dbReference>
<dbReference type="InterPro" id="IPR051805">
    <property type="entry name" value="Dehydratase_Activator_Redct"/>
</dbReference>
<dbReference type="InterPro" id="IPR002731">
    <property type="entry name" value="ATPase_BadF"/>
</dbReference>
<evidence type="ECO:0000313" key="6">
    <source>
        <dbReference type="EMBL" id="KUG23280.1"/>
    </source>
</evidence>
<reference evidence="6" key="1">
    <citation type="journal article" date="2015" name="Proc. Natl. Acad. Sci. U.S.A.">
        <title>Networks of energetic and metabolic interactions define dynamics in microbial communities.</title>
        <authorList>
            <person name="Embree M."/>
            <person name="Liu J.K."/>
            <person name="Al-Bassam M.M."/>
            <person name="Zengler K."/>
        </authorList>
    </citation>
    <scope>NUCLEOTIDE SEQUENCE</scope>
</reference>
<gene>
    <name evidence="6" type="ORF">ASZ90_006941</name>
</gene>
<comment type="caution">
    <text evidence="6">The sequence shown here is derived from an EMBL/GenBank/DDBJ whole genome shotgun (WGS) entry which is preliminary data.</text>
</comment>
<dbReference type="EC" id="1.3.7.8" evidence="6"/>
<dbReference type="Gene3D" id="3.30.420.40">
    <property type="match status" value="2"/>
</dbReference>
<sequence length="262" mass="27672">MITAGCDIGSLTAKAVILKDGKIIASEVILASAQPEKSALEVIKRAVEKAGIKIEDIEYSVGTGYGRKHIPFMNSSESEIVCHGRGAVWQVPSARTVVDIGGQDAKAIRIDEKGNVERYVYNDKCASGTGRFLEVIADALDIKLEDLGTTSERSTEKLTLSNQCVIFAETEIISLVNEGKEIPDIISALHQAVANRAASLAKSILVAPDAVMTGGVAKNSGMFSALEKALGVKMYRVENPQINGALGAALIAVDALESSGKK</sequence>
<evidence type="ECO:0000256" key="2">
    <source>
        <dbReference type="ARBA" id="ARBA00022723"/>
    </source>
</evidence>
<dbReference type="InterPro" id="IPR008275">
    <property type="entry name" value="CoA_E_activase_dom"/>
</dbReference>